<feature type="compositionally biased region" description="Basic and acidic residues" evidence="9">
    <location>
        <begin position="1536"/>
        <end position="1558"/>
    </location>
</feature>
<dbReference type="Proteomes" id="UP000738325">
    <property type="component" value="Unassembled WGS sequence"/>
</dbReference>
<keyword evidence="6 10" id="KW-0732">Signal</keyword>
<dbReference type="SUPFAM" id="SSF53448">
    <property type="entry name" value="Nucleotide-diphospho-sugar transferases"/>
    <property type="match status" value="1"/>
</dbReference>
<evidence type="ECO:0000313" key="17">
    <source>
        <dbReference type="Proteomes" id="UP000738325"/>
    </source>
</evidence>
<comment type="pathway">
    <text evidence="3">Protein modification; protein glycosylation.</text>
</comment>
<comment type="cofactor">
    <cofactor evidence="1">
        <name>Ca(2+)</name>
        <dbReference type="ChEBI" id="CHEBI:29108"/>
    </cofactor>
</comment>
<dbReference type="Pfam" id="PF18402">
    <property type="entry name" value="Thioredoxin_14"/>
    <property type="match status" value="1"/>
</dbReference>
<evidence type="ECO:0000256" key="9">
    <source>
        <dbReference type="SAM" id="MobiDB-lite"/>
    </source>
</evidence>
<evidence type="ECO:0000256" key="7">
    <source>
        <dbReference type="ARBA" id="ARBA00022824"/>
    </source>
</evidence>
<dbReference type="GO" id="GO:0036503">
    <property type="term" value="P:ERAD pathway"/>
    <property type="evidence" value="ECO:0007669"/>
    <property type="project" value="TreeGrafter"/>
</dbReference>
<evidence type="ECO:0000256" key="3">
    <source>
        <dbReference type="ARBA" id="ARBA00004922"/>
    </source>
</evidence>
<feature type="region of interest" description="Disordered" evidence="9">
    <location>
        <begin position="1517"/>
        <end position="1558"/>
    </location>
</feature>
<evidence type="ECO:0000256" key="6">
    <source>
        <dbReference type="ARBA" id="ARBA00022729"/>
    </source>
</evidence>
<dbReference type="InterPro" id="IPR040693">
    <property type="entry name" value="UGGT_TRXL_1"/>
</dbReference>
<name>A0A9P6RC84_9FUNG</name>
<protein>
    <recommendedName>
        <fullName evidence="18">UDP-glucose:glycoprotein glucosyltransferase</fullName>
    </recommendedName>
</protein>
<dbReference type="CDD" id="cd06432">
    <property type="entry name" value="GT8_HUGT1_C_like"/>
    <property type="match status" value="1"/>
</dbReference>
<feature type="domain" description="Glucosyltransferase 24 catalytic" evidence="15">
    <location>
        <begin position="1243"/>
        <end position="1508"/>
    </location>
</feature>
<evidence type="ECO:0000256" key="10">
    <source>
        <dbReference type="SAM" id="SignalP"/>
    </source>
</evidence>
<evidence type="ECO:0000259" key="15">
    <source>
        <dbReference type="Pfam" id="PF18404"/>
    </source>
</evidence>
<sequence length="1558" mass="175217">MRSVGSTLRASVLALSAVALQAVVADVSPSPPIQLSIHTEWATPPLLLEILEAVAVENKTSYYPLMRELTDKDFLETVVSPKDLYERSLQIIQSQGHVADQAVSTLKWSLAMHTTAPWIQAHYHLYNSTIVPDRASKDDFNPECGVWVDWYDRQICTVQELEEVVSGGLTQYTSGSKSKPTTMDLDHVQSSPSDPSLFTILYADVYDPEFTKFRRYLDSLADEHGLQYSIRYRPPVAEAAGTPTLAIAGYGVELALKSTDYIVIDDRDLGAGDDDGAPSGQTVFKANLGEGLFGDEVPSVDPVTQTDLPGLSLATSQFVLKSDDPLKALVAVAQDFPKYQRKISKIEANTTLNGAYQRNAAVVLNDRVRVWLNNQPVPPHKMNPFNLIRLMRRERDTLASLATIGVSSKKAVDLLTDFASSASEFGSEFSAPTGVFDIRDKSEDGSIILWLNDLENDQRYRDWSPNLYTLLQPTMYGQFHQIRRNMVNSLFVLDLSTPKSLEVISIELANFIQRLVPFRFGVLPLIRSDDGQDARMAMLWKHLVSRHGIKGGLDFLKRTLINIVQGGQDISTASRNSFDSTMQSPKLKNTEIPELTYDEILAADSTYRTWLKSVRAMTEDIGISGPSHFINGKYFAWNEDHGQQLMAEVPRQTDFLAVRLQDADLSDDVDVYEYLLTLPSVYARRNPYIFVSDESPLKAVDIVQGLTKPFVDRVSYISAGDSQAWTMTMILIADFDSKDGLDMALESLKSLELEQDSTRLAFVQNGESSKEVLPTLGNFVRQSSIDGKVLPLGFWKDLLQSIADGQSFVESFTSSANRHPEVAMIGFEGSLGREKEADRARHEFLREIVKAKEGEVLIVANGRVVGPIAKSFDAGDFKLLANYEMNLRGNKIKKLLQNAQIEQSASNLLKVSSVLLKAAQQLDQGLYDINQAEITRDRTFEKLDASDVGFTANPKVYAGDDQTLFRFSAVLDPTSEPTQRWAPILLALSKLENVKVDIVLQPTFLLSEAPIKRFYRYVVEPELSFDANGDIVPPTAYFAGIPEETLLTLGVDANPAWVVTSKVCTYDLDNLKLSSLTGSARTTGVQAEFELQHILIEGFARDLTQKTPPKGAQFILGTKSQPHVADTLVMANMGYFQLKANPGVWDMVLRPGRTHQVFSIESIGSEGWVIGEGVKNDKRDVVIANFEGLVLYPRLVRNPGMEHANIQDEYTPESGGLWDSIKNTFKGFTHTGAKVPAKKKAEINIFSVASGHLYERFLSIMILSVIKNTESRVKFWFIENFLSPSFKDFIPHMAEKYDFDYELVTYNWPHWLRAQTEKQRIIWAYKILFLDVLFPLDLDKVIFVDADQIVRTDMKELVDLDLHGAPYGYTPMCNDRTEMEGFRFWNQGYWKDHLGVKPYHISALYVVDLVRFRQMLAGDRLRNHYQQLSRDPGSLANLDQDLPNNMQHEVPIFSLPQEWLWCETWCGDEGLTKAKTIDLCNNPLTKEPKLDRARRQIKEWESLDNEATAFAKQVNAEIKAARPQKQQDGKTQPVDTFHEQKQQQQRPAEKIHASKDEL</sequence>
<dbReference type="PANTHER" id="PTHR11226">
    <property type="entry name" value="UDP-GLUCOSE GLYCOPROTEIN:GLUCOSYLTRANSFERASE"/>
    <property type="match status" value="1"/>
</dbReference>
<evidence type="ECO:0000259" key="12">
    <source>
        <dbReference type="Pfam" id="PF18401"/>
    </source>
</evidence>
<evidence type="ECO:0000256" key="5">
    <source>
        <dbReference type="ARBA" id="ARBA00022679"/>
    </source>
</evidence>
<evidence type="ECO:0000259" key="13">
    <source>
        <dbReference type="Pfam" id="PF18402"/>
    </source>
</evidence>
<accession>A0A9P6RC84</accession>
<evidence type="ECO:0000256" key="8">
    <source>
        <dbReference type="ARBA" id="ARBA00023180"/>
    </source>
</evidence>
<feature type="chain" id="PRO_5040227866" description="UDP-glucose:glycoprotein glucosyltransferase" evidence="10">
    <location>
        <begin position="26"/>
        <end position="1558"/>
    </location>
</feature>
<dbReference type="GO" id="GO:0005788">
    <property type="term" value="C:endoplasmic reticulum lumen"/>
    <property type="evidence" value="ECO:0007669"/>
    <property type="project" value="UniProtKB-SubCell"/>
</dbReference>
<dbReference type="EMBL" id="JAAAIP010000448">
    <property type="protein sequence ID" value="KAG0316982.1"/>
    <property type="molecule type" value="Genomic_DNA"/>
</dbReference>
<dbReference type="Gene3D" id="3.90.550.10">
    <property type="entry name" value="Spore Coat Polysaccharide Biosynthesis Protein SpsA, Chain A"/>
    <property type="match status" value="1"/>
</dbReference>
<feature type="domain" description="UGGT thioredoxin-like" evidence="13">
    <location>
        <begin position="436"/>
        <end position="689"/>
    </location>
</feature>
<dbReference type="GO" id="GO:0051082">
    <property type="term" value="F:unfolded protein binding"/>
    <property type="evidence" value="ECO:0007669"/>
    <property type="project" value="TreeGrafter"/>
</dbReference>
<reference evidence="16" key="1">
    <citation type="journal article" date="2020" name="Fungal Divers.">
        <title>Resolving the Mortierellaceae phylogeny through synthesis of multi-gene phylogenetics and phylogenomics.</title>
        <authorList>
            <person name="Vandepol N."/>
            <person name="Liber J."/>
            <person name="Desiro A."/>
            <person name="Na H."/>
            <person name="Kennedy M."/>
            <person name="Barry K."/>
            <person name="Grigoriev I.V."/>
            <person name="Miller A.N."/>
            <person name="O'Donnell K."/>
            <person name="Stajich J.E."/>
            <person name="Bonito G."/>
        </authorList>
    </citation>
    <scope>NUCLEOTIDE SEQUENCE</scope>
    <source>
        <strain evidence="16">REB-010B</strain>
    </source>
</reference>
<proteinExistence type="inferred from homology"/>
<dbReference type="PANTHER" id="PTHR11226:SF0">
    <property type="entry name" value="UDP-GLUCOSE:GLYCOPROTEIN GLUCOSYLTRANSFERASE"/>
    <property type="match status" value="1"/>
</dbReference>
<dbReference type="Pfam" id="PF18403">
    <property type="entry name" value="Thioredoxin_15"/>
    <property type="match status" value="1"/>
</dbReference>
<feature type="signal peptide" evidence="10">
    <location>
        <begin position="1"/>
        <end position="25"/>
    </location>
</feature>
<evidence type="ECO:0000259" key="14">
    <source>
        <dbReference type="Pfam" id="PF18403"/>
    </source>
</evidence>
<evidence type="ECO:0000313" key="16">
    <source>
        <dbReference type="EMBL" id="KAG0316982.1"/>
    </source>
</evidence>
<dbReference type="InterPro" id="IPR040694">
    <property type="entry name" value="UGGT_TRXL_2"/>
</dbReference>
<keyword evidence="8" id="KW-0325">Glycoprotein</keyword>
<evidence type="ECO:0000256" key="4">
    <source>
        <dbReference type="ARBA" id="ARBA00006351"/>
    </source>
</evidence>
<dbReference type="InterPro" id="IPR040692">
    <property type="entry name" value="UGGT_TRXL_3"/>
</dbReference>
<keyword evidence="17" id="KW-1185">Reference proteome</keyword>
<dbReference type="FunFam" id="3.90.550.10:FF:000065">
    <property type="entry name" value="UDP-glucose:glycoprotein glucosyltransferase, putative"/>
    <property type="match status" value="1"/>
</dbReference>
<comment type="caution">
    <text evidence="16">The sequence shown here is derived from an EMBL/GenBank/DDBJ whole genome shotgun (WGS) entry which is preliminary data.</text>
</comment>
<dbReference type="Pfam" id="PF18400">
    <property type="entry name" value="Thioredoxin_12"/>
    <property type="match status" value="1"/>
</dbReference>
<feature type="compositionally biased region" description="Polar residues" evidence="9">
    <location>
        <begin position="1524"/>
        <end position="1534"/>
    </location>
</feature>
<dbReference type="OrthoDB" id="27683at2759"/>
<feature type="domain" description="UDP-glucose:glycoprotein glucosyltransferase thioredoxin-like" evidence="14">
    <location>
        <begin position="709"/>
        <end position="914"/>
    </location>
</feature>
<dbReference type="InterPro" id="IPR009448">
    <property type="entry name" value="UDP-g_GGtrans"/>
</dbReference>
<evidence type="ECO:0000256" key="1">
    <source>
        <dbReference type="ARBA" id="ARBA00001913"/>
    </source>
</evidence>
<dbReference type="InterPro" id="IPR040525">
    <property type="entry name" value="UGGT_TRXL_4"/>
</dbReference>
<dbReference type="Pfam" id="PF06427">
    <property type="entry name" value="UDP-g_GGTase"/>
    <property type="match status" value="1"/>
</dbReference>
<dbReference type="GO" id="GO:0003980">
    <property type="term" value="F:UDP-glucose:glycoprotein glucosyltransferase activity"/>
    <property type="evidence" value="ECO:0007669"/>
    <property type="project" value="InterPro"/>
</dbReference>
<keyword evidence="7" id="KW-0256">Endoplasmic reticulum</keyword>
<dbReference type="Pfam" id="PF18401">
    <property type="entry name" value="Thioredoxin_13"/>
    <property type="match status" value="1"/>
</dbReference>
<keyword evidence="5" id="KW-0808">Transferase</keyword>
<feature type="domain" description="UGGT thioredoxin-like" evidence="12">
    <location>
        <begin position="299"/>
        <end position="421"/>
    </location>
</feature>
<dbReference type="InterPro" id="IPR040497">
    <property type="entry name" value="Glyco_transf_24"/>
</dbReference>
<evidence type="ECO:0000256" key="2">
    <source>
        <dbReference type="ARBA" id="ARBA00004319"/>
    </source>
</evidence>
<dbReference type="InterPro" id="IPR029044">
    <property type="entry name" value="Nucleotide-diphossugar_trans"/>
</dbReference>
<gene>
    <name evidence="16" type="ORF">BGZ99_006566</name>
</gene>
<evidence type="ECO:0008006" key="18">
    <source>
        <dbReference type="Google" id="ProtNLM"/>
    </source>
</evidence>
<organism evidence="16 17">
    <name type="scientific">Dissophora globulifera</name>
    <dbReference type="NCBI Taxonomy" id="979702"/>
    <lineage>
        <taxon>Eukaryota</taxon>
        <taxon>Fungi</taxon>
        <taxon>Fungi incertae sedis</taxon>
        <taxon>Mucoromycota</taxon>
        <taxon>Mortierellomycotina</taxon>
        <taxon>Mortierellomycetes</taxon>
        <taxon>Mortierellales</taxon>
        <taxon>Mortierellaceae</taxon>
        <taxon>Dissophora</taxon>
    </lineage>
</organism>
<evidence type="ECO:0000259" key="11">
    <source>
        <dbReference type="Pfam" id="PF18400"/>
    </source>
</evidence>
<feature type="domain" description="UGGT thioredoxin-like" evidence="11">
    <location>
        <begin position="44"/>
        <end position="237"/>
    </location>
</feature>
<dbReference type="GO" id="GO:0018279">
    <property type="term" value="P:protein N-linked glycosylation via asparagine"/>
    <property type="evidence" value="ECO:0007669"/>
    <property type="project" value="TreeGrafter"/>
</dbReference>
<dbReference type="Pfam" id="PF18404">
    <property type="entry name" value="Glyco_transf_24"/>
    <property type="match status" value="1"/>
</dbReference>
<comment type="subcellular location">
    <subcellularLocation>
        <location evidence="2">Endoplasmic reticulum lumen</location>
    </subcellularLocation>
</comment>
<comment type="similarity">
    <text evidence="4">Belongs to the glycosyltransferase 8 family.</text>
</comment>